<comment type="caution">
    <text evidence="2">The sequence shown here is derived from an EMBL/GenBank/DDBJ whole genome shotgun (WGS) entry which is preliminary data.</text>
</comment>
<sequence length="243" mass="25622">MKITRWLIKVVLTVALISGLTVMTTGVIVNSYVQSLLSSFNITLEGQSLSLGSMMKGMLGFKSGGSADKTSETKDNAQTPEKKDTADLSGSNDKSSLTGGSVGTSDSDISSSGENKPADGSTDGSRGTDANSAESGEAPDNAVPVMGQGLIGQSAAESQSAQDQQVLISPDDVAKKKQELTTSEKEQIFSILMTKLPQAEMQKISSAMEDGLTEDELKTIEDSISKYLSTEEYNVLKGMLEQE</sequence>
<evidence type="ECO:0000256" key="1">
    <source>
        <dbReference type="SAM" id="MobiDB-lite"/>
    </source>
</evidence>
<protein>
    <submittedName>
        <fullName evidence="2">Uncharacterized protein</fullName>
    </submittedName>
</protein>
<evidence type="ECO:0000313" key="2">
    <source>
        <dbReference type="EMBL" id="MWV46202.1"/>
    </source>
</evidence>
<keyword evidence="3" id="KW-1185">Reference proteome</keyword>
<proteinExistence type="predicted"/>
<feature type="compositionally biased region" description="Polar residues" evidence="1">
    <location>
        <begin position="122"/>
        <end position="134"/>
    </location>
</feature>
<gene>
    <name evidence="2" type="ORF">GRF59_21580</name>
</gene>
<feature type="region of interest" description="Disordered" evidence="1">
    <location>
        <begin position="62"/>
        <end position="145"/>
    </location>
</feature>
<dbReference type="Proteomes" id="UP000460318">
    <property type="component" value="Unassembled WGS sequence"/>
</dbReference>
<dbReference type="EMBL" id="WUBI01000004">
    <property type="protein sequence ID" value="MWV46202.1"/>
    <property type="molecule type" value="Genomic_DNA"/>
</dbReference>
<dbReference type="AlphaFoldDB" id="A0A7X3IQ56"/>
<feature type="compositionally biased region" description="Low complexity" evidence="1">
    <location>
        <begin position="95"/>
        <end position="113"/>
    </location>
</feature>
<evidence type="ECO:0000313" key="3">
    <source>
        <dbReference type="Proteomes" id="UP000460318"/>
    </source>
</evidence>
<accession>A0A7X3IQ56</accession>
<dbReference type="RefSeq" id="WP_160499810.1">
    <property type="nucleotide sequence ID" value="NZ_WUBI01000004.1"/>
</dbReference>
<reference evidence="2 3" key="1">
    <citation type="submission" date="2019-12" db="EMBL/GenBank/DDBJ databases">
        <title>Paenibacillus sp. nov., an endophytic bacterium isolated from the stem of Dendrobium.</title>
        <authorList>
            <person name="Zhao R."/>
        </authorList>
    </citation>
    <scope>NUCLEOTIDE SEQUENCE [LARGE SCALE GENOMIC DNA]</scope>
    <source>
        <strain evidence="2 3">HJL G12</strain>
    </source>
</reference>
<name>A0A7X3IQ56_9BACL</name>
<feature type="compositionally biased region" description="Basic and acidic residues" evidence="1">
    <location>
        <begin position="69"/>
        <end position="86"/>
    </location>
</feature>
<organism evidence="2 3">
    <name type="scientific">Paenibacillus dendrobii</name>
    <dbReference type="NCBI Taxonomy" id="2691084"/>
    <lineage>
        <taxon>Bacteria</taxon>
        <taxon>Bacillati</taxon>
        <taxon>Bacillota</taxon>
        <taxon>Bacilli</taxon>
        <taxon>Bacillales</taxon>
        <taxon>Paenibacillaceae</taxon>
        <taxon>Paenibacillus</taxon>
    </lineage>
</organism>